<proteinExistence type="inferred from homology"/>
<dbReference type="Pfam" id="PF00201">
    <property type="entry name" value="UDPGT"/>
    <property type="match status" value="2"/>
</dbReference>
<comment type="caution">
    <text evidence="4">The sequence shown here is derived from an EMBL/GenBank/DDBJ whole genome shotgun (WGS) entry which is preliminary data.</text>
</comment>
<keyword evidence="3 4" id="KW-0808">Transferase</keyword>
<dbReference type="InterPro" id="IPR002213">
    <property type="entry name" value="UDP_glucos_trans"/>
</dbReference>
<comment type="similarity">
    <text evidence="1">Belongs to the UDP-glycosyltransferase family.</text>
</comment>
<dbReference type="InterPro" id="IPR035595">
    <property type="entry name" value="UDP_glycos_trans_CS"/>
</dbReference>
<evidence type="ECO:0000313" key="4">
    <source>
        <dbReference type="EMBL" id="PWA72014.1"/>
    </source>
</evidence>
<gene>
    <name evidence="4" type="ORF">CTI12_AA274600</name>
</gene>
<dbReference type="Proteomes" id="UP000245207">
    <property type="component" value="Unassembled WGS sequence"/>
</dbReference>
<dbReference type="PROSITE" id="PS00375">
    <property type="entry name" value="UDPGT"/>
    <property type="match status" value="2"/>
</dbReference>
<dbReference type="PANTHER" id="PTHR48047:SF60">
    <property type="entry name" value="GLYCOSYLTRANSFERASE"/>
    <property type="match status" value="1"/>
</dbReference>
<name>A0A2U1NES8_ARTAN</name>
<accession>A0A2U1NES8</accession>
<dbReference type="Gene3D" id="3.40.50.2000">
    <property type="entry name" value="Glycogen Phosphorylase B"/>
    <property type="match status" value="4"/>
</dbReference>
<reference evidence="4 5" key="1">
    <citation type="journal article" date="2018" name="Mol. Plant">
        <title>The genome of Artemisia annua provides insight into the evolution of Asteraceae family and artemisinin biosynthesis.</title>
        <authorList>
            <person name="Shen Q."/>
            <person name="Zhang L."/>
            <person name="Liao Z."/>
            <person name="Wang S."/>
            <person name="Yan T."/>
            <person name="Shi P."/>
            <person name="Liu M."/>
            <person name="Fu X."/>
            <person name="Pan Q."/>
            <person name="Wang Y."/>
            <person name="Lv Z."/>
            <person name="Lu X."/>
            <person name="Zhang F."/>
            <person name="Jiang W."/>
            <person name="Ma Y."/>
            <person name="Chen M."/>
            <person name="Hao X."/>
            <person name="Li L."/>
            <person name="Tang Y."/>
            <person name="Lv G."/>
            <person name="Zhou Y."/>
            <person name="Sun X."/>
            <person name="Brodelius P.E."/>
            <person name="Rose J.K.C."/>
            <person name="Tang K."/>
        </authorList>
    </citation>
    <scope>NUCLEOTIDE SEQUENCE [LARGE SCALE GENOMIC DNA]</scope>
    <source>
        <strain evidence="5">cv. Huhao1</strain>
        <tissue evidence="4">Leaf</tissue>
    </source>
</reference>
<dbReference type="AlphaFoldDB" id="A0A2U1NES8"/>
<dbReference type="SUPFAM" id="SSF53756">
    <property type="entry name" value="UDP-Glycosyltransferase/glycogen phosphorylase"/>
    <property type="match status" value="2"/>
</dbReference>
<dbReference type="STRING" id="35608.A0A2U1NES8"/>
<dbReference type="FunFam" id="3.40.50.2000:FF:000071">
    <property type="entry name" value="Glycosyltransferase"/>
    <property type="match status" value="1"/>
</dbReference>
<evidence type="ECO:0000256" key="3">
    <source>
        <dbReference type="ARBA" id="ARBA00022679"/>
    </source>
</evidence>
<evidence type="ECO:0000313" key="5">
    <source>
        <dbReference type="Proteomes" id="UP000245207"/>
    </source>
</evidence>
<dbReference type="OrthoDB" id="5835829at2759"/>
<sequence>MASPSVNLHFVLFPLLAPGHMVPMIDMARILAHHGSNVTIITTPLNANRYKPIIARAVKANLKIQIIEVKLKLAEVGLPEGCESFDTLPSPELAYKLFTAINMLKEPSELVLRELSPAPSCIISDSYITWTSDVAQTLDIPKLVFHGPGCFWLMCMHVVSTTNVLSGIESDSQPFVLPELPDRIEVTKLQLMGTSRIDLTDLSGFRSQIQEREKYSYGFVVNSFDKLEPEYVKELAKAKDKKVYCLGPVSLCNKDDLDIAERGNKAAVNEHDCLEWLDGKDPESVIYICLGTLTRVPTEQVIELGLGLESTNIPFIWCIRNETEELQRWFSESGFEERVGDRGLLIHGWAPQVMILSHRALGGFITHCGWNSTLEAVCAGLPMVTWPHLFDQFLNEKFITEVLKIGVRIGIDIPADTGEKDKAGALVKKEEVKAAIECLMNGGEEGELRRKRAQELAEKAKKAMEEGGSSHLNVITMIQDVTEQLAKNMKPSHLVVPYGTHGRYCPNARQRGATITIITTPLIADRFRPVFSRAIEAKLKIQILELELRLTEVGLAEGCESFDTLPSSDYIDKLFAAIDLLEEPAEDLLRGLCPQPDCIISDFLIPWTTDVAQRFNIPRLVFNGPGCFWLLCMHVFSSSNILERIESDTERFMLPGLPDRVEATKLKIIGTSKAASSSRKGFLFRAIQADKAAYGIVVHTFNELEPEYVKEFSKVRDTNIWCIGPVSLFNKDIVYISERGNKTAINNHDCLKWLNDREPGSVLYACLGSLARISTQQVIELGLGLESTNQPFIWCVKNRTEELDKWFLGFNERVRDRGLIVHGWAPQLIILSHGAIGGFLTHCGWNSVLESICAGVPVVTWPFLGDQFLNETFIVKILKIGVRIGVEIPVPFGEEDEIGVLVKKEDVKMAVECFMHKADEEGKQRRMRVNKLAEMAKRAMSEGGSSYDNMSSLIQDITQTLKHN</sequence>
<dbReference type="PANTHER" id="PTHR48047">
    <property type="entry name" value="GLYCOSYLTRANSFERASE"/>
    <property type="match status" value="1"/>
</dbReference>
<dbReference type="GO" id="GO:0035251">
    <property type="term" value="F:UDP-glucosyltransferase activity"/>
    <property type="evidence" value="ECO:0007669"/>
    <property type="project" value="TreeGrafter"/>
</dbReference>
<evidence type="ECO:0000256" key="2">
    <source>
        <dbReference type="ARBA" id="ARBA00022676"/>
    </source>
</evidence>
<dbReference type="FunFam" id="3.40.50.2000:FF:000047">
    <property type="entry name" value="Glycosyltransferase"/>
    <property type="match status" value="2"/>
</dbReference>
<dbReference type="CDD" id="cd03784">
    <property type="entry name" value="GT1_Gtf-like"/>
    <property type="match status" value="2"/>
</dbReference>
<organism evidence="4 5">
    <name type="scientific">Artemisia annua</name>
    <name type="common">Sweet wormwood</name>
    <dbReference type="NCBI Taxonomy" id="35608"/>
    <lineage>
        <taxon>Eukaryota</taxon>
        <taxon>Viridiplantae</taxon>
        <taxon>Streptophyta</taxon>
        <taxon>Embryophyta</taxon>
        <taxon>Tracheophyta</taxon>
        <taxon>Spermatophyta</taxon>
        <taxon>Magnoliopsida</taxon>
        <taxon>eudicotyledons</taxon>
        <taxon>Gunneridae</taxon>
        <taxon>Pentapetalae</taxon>
        <taxon>asterids</taxon>
        <taxon>campanulids</taxon>
        <taxon>Asterales</taxon>
        <taxon>Asteraceae</taxon>
        <taxon>Asteroideae</taxon>
        <taxon>Anthemideae</taxon>
        <taxon>Artemisiinae</taxon>
        <taxon>Artemisia</taxon>
    </lineage>
</organism>
<keyword evidence="2" id="KW-0328">Glycosyltransferase</keyword>
<evidence type="ECO:0000256" key="1">
    <source>
        <dbReference type="ARBA" id="ARBA00009995"/>
    </source>
</evidence>
<protein>
    <submittedName>
        <fullName evidence="4">UDP-glucuronosyl/UDP-glucosyltransferase</fullName>
    </submittedName>
</protein>
<keyword evidence="5" id="KW-1185">Reference proteome</keyword>
<dbReference type="EMBL" id="PKPP01002977">
    <property type="protein sequence ID" value="PWA72014.1"/>
    <property type="molecule type" value="Genomic_DNA"/>
</dbReference>